<keyword evidence="5" id="KW-1185">Reference proteome</keyword>
<evidence type="ECO:0000313" key="4">
    <source>
        <dbReference type="EMBL" id="MFB9994573.1"/>
    </source>
</evidence>
<accession>A0ABV6B478</accession>
<protein>
    <submittedName>
        <fullName evidence="4">GNAT family N-acetyltransferase</fullName>
        <ecNumber evidence="4">2.3.-.-</ecNumber>
    </submittedName>
</protein>
<dbReference type="Pfam" id="PF00583">
    <property type="entry name" value="Acetyltransf_1"/>
    <property type="match status" value="1"/>
</dbReference>
<dbReference type="RefSeq" id="WP_380015636.1">
    <property type="nucleotide sequence ID" value="NZ_JBHLYR010000063.1"/>
</dbReference>
<organism evidence="4 5">
    <name type="scientific">Deinococcus oregonensis</name>
    <dbReference type="NCBI Taxonomy" id="1805970"/>
    <lineage>
        <taxon>Bacteria</taxon>
        <taxon>Thermotogati</taxon>
        <taxon>Deinococcota</taxon>
        <taxon>Deinococci</taxon>
        <taxon>Deinococcales</taxon>
        <taxon>Deinococcaceae</taxon>
        <taxon>Deinococcus</taxon>
    </lineage>
</organism>
<feature type="domain" description="N-acetyltransferase" evidence="3">
    <location>
        <begin position="16"/>
        <end position="177"/>
    </location>
</feature>
<dbReference type="SUPFAM" id="SSF55729">
    <property type="entry name" value="Acyl-CoA N-acyltransferases (Nat)"/>
    <property type="match status" value="1"/>
</dbReference>
<evidence type="ECO:0000256" key="2">
    <source>
        <dbReference type="ARBA" id="ARBA00023315"/>
    </source>
</evidence>
<evidence type="ECO:0000256" key="1">
    <source>
        <dbReference type="ARBA" id="ARBA00022679"/>
    </source>
</evidence>
<dbReference type="InterPro" id="IPR016181">
    <property type="entry name" value="Acyl_CoA_acyltransferase"/>
</dbReference>
<keyword evidence="2 4" id="KW-0012">Acyltransferase</keyword>
<dbReference type="EC" id="2.3.-.-" evidence="4"/>
<dbReference type="PANTHER" id="PTHR43877">
    <property type="entry name" value="AMINOALKYLPHOSPHONATE N-ACETYLTRANSFERASE-RELATED-RELATED"/>
    <property type="match status" value="1"/>
</dbReference>
<name>A0ABV6B478_9DEIO</name>
<dbReference type="InterPro" id="IPR000182">
    <property type="entry name" value="GNAT_dom"/>
</dbReference>
<comment type="caution">
    <text evidence="4">The sequence shown here is derived from an EMBL/GenBank/DDBJ whole genome shotgun (WGS) entry which is preliminary data.</text>
</comment>
<dbReference type="Proteomes" id="UP001589733">
    <property type="component" value="Unassembled WGS sequence"/>
</dbReference>
<keyword evidence="1 4" id="KW-0808">Transferase</keyword>
<dbReference type="PANTHER" id="PTHR43877:SF1">
    <property type="entry name" value="ACETYLTRANSFERASE"/>
    <property type="match status" value="1"/>
</dbReference>
<dbReference type="PROSITE" id="PS51186">
    <property type="entry name" value="GNAT"/>
    <property type="match status" value="1"/>
</dbReference>
<gene>
    <name evidence="4" type="ORF">ACFFLM_21680</name>
</gene>
<evidence type="ECO:0000313" key="5">
    <source>
        <dbReference type="Proteomes" id="UP001589733"/>
    </source>
</evidence>
<sequence>MSAVAVRLGPPSTGRIEVRPFDGDPAALADLINVSWQGRYLARDLIPVYDAQTLAWQVLNTGEDSRDFRLAAYDGGRLVGCFLADRLTLRVGGQTRHGTQGSYFSVHPDYAARGIATRLINALERAHRRHGLEFMLGYVNAASHTPAAKFWTAFQRAFPARYRPLKPVQFWMRFLNARAVAGAMGHPAERAGLQALSLVQGAPRRMSSALPVGGNRGDPPAEQVRSFTPTDLPACHLLLDHAAARSDLAQLWDAPALAHQLYSPPQSHTLVTASSGQIQGFSTSFAWPLYSRSLIPAEAIDLLLLDDLTPASRRSLLHATAAASAERGAWLTLAARTDARHAATFLACGFIPVPQVCTLMMLFPAPDLRLENLTGVGPLRLR</sequence>
<dbReference type="Gene3D" id="3.40.630.170">
    <property type="match status" value="1"/>
</dbReference>
<dbReference type="EMBL" id="JBHLYR010000063">
    <property type="protein sequence ID" value="MFB9994573.1"/>
    <property type="molecule type" value="Genomic_DNA"/>
</dbReference>
<reference evidence="4 5" key="1">
    <citation type="submission" date="2024-09" db="EMBL/GenBank/DDBJ databases">
        <authorList>
            <person name="Sun Q."/>
            <person name="Mori K."/>
        </authorList>
    </citation>
    <scope>NUCLEOTIDE SEQUENCE [LARGE SCALE GENOMIC DNA]</scope>
    <source>
        <strain evidence="4 5">JCM 13503</strain>
    </source>
</reference>
<evidence type="ECO:0000259" key="3">
    <source>
        <dbReference type="PROSITE" id="PS51186"/>
    </source>
</evidence>
<dbReference type="InterPro" id="IPR050832">
    <property type="entry name" value="Bact_Acetyltransf"/>
</dbReference>
<dbReference type="GO" id="GO:0016746">
    <property type="term" value="F:acyltransferase activity"/>
    <property type="evidence" value="ECO:0007669"/>
    <property type="project" value="UniProtKB-KW"/>
</dbReference>
<proteinExistence type="predicted"/>
<dbReference type="CDD" id="cd04301">
    <property type="entry name" value="NAT_SF"/>
    <property type="match status" value="1"/>
</dbReference>